<dbReference type="GeneID" id="9476938"/>
<comment type="similarity">
    <text evidence="2 5">Belongs to the RxLR effector family.</text>
</comment>
<dbReference type="GO" id="GO:0005576">
    <property type="term" value="C:extracellular region"/>
    <property type="evidence" value="ECO:0007669"/>
    <property type="project" value="UniProtKB-SubCell"/>
</dbReference>
<keyword evidence="4 5" id="KW-0732">Signal</keyword>
<sequence length="126" mass="14616">MHKCCLFLLGVVIYFATCSEAASTFKTTQTTSLVIPQGNHKLHVNSAKDAPAKRFLRKTSKTDEDNEDRAFSIPSLAKRLGNKIKRLAKYNWWIFTNKKPQEVTDPRYQGYWNFYHDRMTPGGKYH</sequence>
<evidence type="ECO:0000256" key="2">
    <source>
        <dbReference type="ARBA" id="ARBA00010400"/>
    </source>
</evidence>
<evidence type="ECO:0000313" key="6">
    <source>
        <dbReference type="EMBL" id="EEY64291.1"/>
    </source>
</evidence>
<feature type="signal peptide" evidence="5">
    <location>
        <begin position="1"/>
        <end position="21"/>
    </location>
</feature>
<dbReference type="eggNOG" id="ENOG502RFFU">
    <property type="taxonomic scope" value="Eukaryota"/>
</dbReference>
<keyword evidence="7" id="KW-1185">Reference proteome</keyword>
<evidence type="ECO:0000256" key="1">
    <source>
        <dbReference type="ARBA" id="ARBA00004613"/>
    </source>
</evidence>
<dbReference type="HOGENOM" id="CLU_1985937_0_0_1"/>
<evidence type="ECO:0000256" key="5">
    <source>
        <dbReference type="RuleBase" id="RU367124"/>
    </source>
</evidence>
<dbReference type="OMA" id="VIYFATC"/>
<comment type="domain">
    <text evidence="5">The RxLR-dEER motif acts to carry the protein into the host cell cytoplasm through binding to cell surface phosphatidylinositol-3-phosphate.</text>
</comment>
<keyword evidence="3 5" id="KW-0964">Secreted</keyword>
<evidence type="ECO:0000313" key="7">
    <source>
        <dbReference type="Proteomes" id="UP000006643"/>
    </source>
</evidence>
<feature type="chain" id="PRO_5028513777" description="RxLR effector protein" evidence="5">
    <location>
        <begin position="22"/>
        <end position="126"/>
    </location>
</feature>
<dbReference type="Pfam" id="PF16810">
    <property type="entry name" value="RXLR"/>
    <property type="match status" value="1"/>
</dbReference>
<evidence type="ECO:0000256" key="3">
    <source>
        <dbReference type="ARBA" id="ARBA00022525"/>
    </source>
</evidence>
<protein>
    <recommendedName>
        <fullName evidence="5">RxLR effector protein</fullName>
    </recommendedName>
</protein>
<comment type="subcellular location">
    <subcellularLocation>
        <location evidence="1 5">Secreted</location>
    </subcellularLocation>
</comment>
<dbReference type="STRING" id="403677.D0MXC8"/>
<proteinExistence type="inferred from homology"/>
<dbReference type="InParanoid" id="D0MXC8"/>
<dbReference type="RefSeq" id="XP_002907727.1">
    <property type="nucleotide sequence ID" value="XM_002907681.1"/>
</dbReference>
<evidence type="ECO:0000256" key="4">
    <source>
        <dbReference type="ARBA" id="ARBA00022729"/>
    </source>
</evidence>
<gene>
    <name evidence="6" type="ORF">PITG_02843</name>
</gene>
<dbReference type="InterPro" id="IPR031825">
    <property type="entry name" value="RXLR"/>
</dbReference>
<dbReference type="KEGG" id="pif:PITG_02843"/>
<name>D0MXC8_PHYIT</name>
<dbReference type="VEuPathDB" id="FungiDB:PITG_02843"/>
<reference evidence="7" key="1">
    <citation type="journal article" date="2009" name="Nature">
        <title>Genome sequence and analysis of the Irish potato famine pathogen Phytophthora infestans.</title>
        <authorList>
            <consortium name="The Broad Institute Genome Sequencing Platform"/>
            <person name="Haas B.J."/>
            <person name="Kamoun S."/>
            <person name="Zody M.C."/>
            <person name="Jiang R.H."/>
            <person name="Handsaker R.E."/>
            <person name="Cano L.M."/>
            <person name="Grabherr M."/>
            <person name="Kodira C.D."/>
            <person name="Raffaele S."/>
            <person name="Torto-Alalibo T."/>
            <person name="Bozkurt T.O."/>
            <person name="Ah-Fong A.M."/>
            <person name="Alvarado L."/>
            <person name="Anderson V.L."/>
            <person name="Armstrong M.R."/>
            <person name="Avrova A."/>
            <person name="Baxter L."/>
            <person name="Beynon J."/>
            <person name="Boevink P.C."/>
            <person name="Bollmann S.R."/>
            <person name="Bos J.I."/>
            <person name="Bulone V."/>
            <person name="Cai G."/>
            <person name="Cakir C."/>
            <person name="Carrington J.C."/>
            <person name="Chawner M."/>
            <person name="Conti L."/>
            <person name="Costanzo S."/>
            <person name="Ewan R."/>
            <person name="Fahlgren N."/>
            <person name="Fischbach M.A."/>
            <person name="Fugelstad J."/>
            <person name="Gilroy E.M."/>
            <person name="Gnerre S."/>
            <person name="Green P.J."/>
            <person name="Grenville-Briggs L.J."/>
            <person name="Griffith J."/>
            <person name="Grunwald N.J."/>
            <person name="Horn K."/>
            <person name="Horner N.R."/>
            <person name="Hu C.H."/>
            <person name="Huitema E."/>
            <person name="Jeong D.H."/>
            <person name="Jones A.M."/>
            <person name="Jones J.D."/>
            <person name="Jones R.W."/>
            <person name="Karlsson E.K."/>
            <person name="Kunjeti S.G."/>
            <person name="Lamour K."/>
            <person name="Liu Z."/>
            <person name="Ma L."/>
            <person name="Maclean D."/>
            <person name="Chibucos M.C."/>
            <person name="McDonald H."/>
            <person name="McWalters J."/>
            <person name="Meijer H.J."/>
            <person name="Morgan W."/>
            <person name="Morris P.F."/>
            <person name="Munro C.A."/>
            <person name="O'Neill K."/>
            <person name="Ospina-Giraldo M."/>
            <person name="Pinzon A."/>
            <person name="Pritchard L."/>
            <person name="Ramsahoye B."/>
            <person name="Ren Q."/>
            <person name="Restrepo S."/>
            <person name="Roy S."/>
            <person name="Sadanandom A."/>
            <person name="Savidor A."/>
            <person name="Schornack S."/>
            <person name="Schwartz D.C."/>
            <person name="Schumann U.D."/>
            <person name="Schwessinger B."/>
            <person name="Seyer L."/>
            <person name="Sharpe T."/>
            <person name="Silvar C."/>
            <person name="Song J."/>
            <person name="Studholme D.J."/>
            <person name="Sykes S."/>
            <person name="Thines M."/>
            <person name="van de Vondervoort P.J."/>
            <person name="Phuntumart V."/>
            <person name="Wawra S."/>
            <person name="Weide R."/>
            <person name="Win J."/>
            <person name="Young C."/>
            <person name="Zhou S."/>
            <person name="Fry W."/>
            <person name="Meyers B.C."/>
            <person name="van West P."/>
            <person name="Ristaino J."/>
            <person name="Govers F."/>
            <person name="Birch P.R."/>
            <person name="Whisson S.C."/>
            <person name="Judelson H.S."/>
            <person name="Nusbaum C."/>
        </authorList>
    </citation>
    <scope>NUCLEOTIDE SEQUENCE [LARGE SCALE GENOMIC DNA]</scope>
    <source>
        <strain evidence="7">T30-4</strain>
    </source>
</reference>
<dbReference type="AlphaFoldDB" id="D0MXC8"/>
<dbReference type="OrthoDB" id="124927at2759"/>
<comment type="function">
    <text evidence="5">Effector that suppresses plant defense responses during pathogen infection.</text>
</comment>
<accession>D0MXC8</accession>
<organism evidence="6 7">
    <name type="scientific">Phytophthora infestans (strain T30-4)</name>
    <name type="common">Potato late blight agent</name>
    <dbReference type="NCBI Taxonomy" id="403677"/>
    <lineage>
        <taxon>Eukaryota</taxon>
        <taxon>Sar</taxon>
        <taxon>Stramenopiles</taxon>
        <taxon>Oomycota</taxon>
        <taxon>Peronosporomycetes</taxon>
        <taxon>Peronosporales</taxon>
        <taxon>Peronosporaceae</taxon>
        <taxon>Phytophthora</taxon>
    </lineage>
</organism>
<dbReference type="EMBL" id="DS028120">
    <property type="protein sequence ID" value="EEY64291.1"/>
    <property type="molecule type" value="Genomic_DNA"/>
</dbReference>
<dbReference type="Proteomes" id="UP000006643">
    <property type="component" value="Unassembled WGS sequence"/>
</dbReference>